<evidence type="ECO:0000313" key="1">
    <source>
        <dbReference type="EMBL" id="GIQ90312.1"/>
    </source>
</evidence>
<dbReference type="EMBL" id="BDIP01006028">
    <property type="protein sequence ID" value="GIQ90312.1"/>
    <property type="molecule type" value="Genomic_DNA"/>
</dbReference>
<proteinExistence type="predicted"/>
<dbReference type="Proteomes" id="UP000265618">
    <property type="component" value="Unassembled WGS sequence"/>
</dbReference>
<protein>
    <submittedName>
        <fullName evidence="1">Uncharacterized protein</fullName>
    </submittedName>
</protein>
<comment type="caution">
    <text evidence="1">The sequence shown here is derived from an EMBL/GenBank/DDBJ whole genome shotgun (WGS) entry which is preliminary data.</text>
</comment>
<dbReference type="AlphaFoldDB" id="A0A9K3GP84"/>
<accession>A0A9K3GP84</accession>
<feature type="non-terminal residue" evidence="1">
    <location>
        <position position="1"/>
    </location>
</feature>
<sequence>MSLFVACVVDLHDAVVTIPGFSSTLAKAIRNDLRHLYIVDAGREYQAYVKDLSDDDLVTHVCTCVAPLRSWQFRGTADLAADYEVDFRVSFQKSGRGGPRPYIGQLVLGLYALSDPTKDASK</sequence>
<organism evidence="1 2">
    <name type="scientific">Kipferlia bialata</name>
    <dbReference type="NCBI Taxonomy" id="797122"/>
    <lineage>
        <taxon>Eukaryota</taxon>
        <taxon>Metamonada</taxon>
        <taxon>Carpediemonas-like organisms</taxon>
        <taxon>Kipferlia</taxon>
    </lineage>
</organism>
<keyword evidence="2" id="KW-1185">Reference proteome</keyword>
<evidence type="ECO:0000313" key="2">
    <source>
        <dbReference type="Proteomes" id="UP000265618"/>
    </source>
</evidence>
<gene>
    <name evidence="1" type="ORF">KIPB_013059</name>
</gene>
<name>A0A9K3GP84_9EUKA</name>
<reference evidence="1 2" key="1">
    <citation type="journal article" date="2018" name="PLoS ONE">
        <title>The draft genome of Kipferlia bialata reveals reductive genome evolution in fornicate parasites.</title>
        <authorList>
            <person name="Tanifuji G."/>
            <person name="Takabayashi S."/>
            <person name="Kume K."/>
            <person name="Takagi M."/>
            <person name="Nakayama T."/>
            <person name="Kamikawa R."/>
            <person name="Inagaki Y."/>
            <person name="Hashimoto T."/>
        </authorList>
    </citation>
    <scope>NUCLEOTIDE SEQUENCE [LARGE SCALE GENOMIC DNA]</scope>
    <source>
        <strain evidence="1">NY0173</strain>
    </source>
</reference>